<evidence type="ECO:0000313" key="1">
    <source>
        <dbReference type="EMBL" id="NEV70005.1"/>
    </source>
</evidence>
<proteinExistence type="predicted"/>
<dbReference type="InterPro" id="IPR052532">
    <property type="entry name" value="SUA5_domain"/>
</dbReference>
<dbReference type="GO" id="GO:0003725">
    <property type="term" value="F:double-stranded RNA binding"/>
    <property type="evidence" value="ECO:0007669"/>
    <property type="project" value="InterPro"/>
</dbReference>
<dbReference type="Pfam" id="PF01300">
    <property type="entry name" value="Sua5_yciO_yrdC"/>
    <property type="match status" value="1"/>
</dbReference>
<dbReference type="NCBIfam" id="TIGR00057">
    <property type="entry name" value="L-threonylcarbamoyladenylate synthase"/>
    <property type="match status" value="1"/>
</dbReference>
<dbReference type="PANTHER" id="PTHR42828:SF3">
    <property type="entry name" value="THREONYLCARBAMOYL-AMP SYNTHASE"/>
    <property type="match status" value="1"/>
</dbReference>
<reference evidence="1" key="2">
    <citation type="journal article" date="2015" name="Genome Announc.">
        <title>Draft Genome Sequence of Filamentous Marine Cyanobacterium Lyngbya confervoides Strain BDU141951.</title>
        <authorList>
            <person name="Chandrababunaidu M.M."/>
            <person name="Sen D."/>
            <person name="Tripathy S."/>
        </authorList>
    </citation>
    <scope>NUCLEOTIDE SEQUENCE</scope>
    <source>
        <strain evidence="1">BDU141951</strain>
    </source>
</reference>
<dbReference type="PROSITE" id="PS51163">
    <property type="entry name" value="YRDC"/>
    <property type="match status" value="1"/>
</dbReference>
<accession>A0A0C1Y7Q3</accession>
<reference evidence="1" key="1">
    <citation type="submission" date="2014-11" db="EMBL/GenBank/DDBJ databases">
        <authorList>
            <person name="Malar M.C."/>
            <person name="Sen D."/>
            <person name="Tripathy S."/>
        </authorList>
    </citation>
    <scope>NUCLEOTIDE SEQUENCE</scope>
    <source>
        <strain evidence="1">BDU141951</strain>
    </source>
</reference>
<reference evidence="1" key="3">
    <citation type="submission" date="2020-02" db="EMBL/GenBank/DDBJ databases">
        <authorList>
            <person name="Sarangi A.N."/>
            <person name="Ghosh S."/>
            <person name="Mukherjee M."/>
            <person name="Tripathy S."/>
        </authorList>
    </citation>
    <scope>NUCLEOTIDE SEQUENCE</scope>
    <source>
        <strain evidence="1">BDU141951</strain>
    </source>
</reference>
<dbReference type="SUPFAM" id="SSF55821">
    <property type="entry name" value="YrdC/RibB"/>
    <property type="match status" value="1"/>
</dbReference>
<dbReference type="PANTHER" id="PTHR42828">
    <property type="entry name" value="DHBP SYNTHASE RIBB-LIKE ALPHA/BETA DOMAIN-CONTAINING PROTEIN"/>
    <property type="match status" value="1"/>
</dbReference>
<gene>
    <name evidence="1" type="ORF">QQ91_023205</name>
</gene>
<dbReference type="EMBL" id="JTHE02000003">
    <property type="protein sequence ID" value="NEV70005.1"/>
    <property type="molecule type" value="Genomic_DNA"/>
</dbReference>
<comment type="caution">
    <text evidence="1">The sequence shown here is derived from an EMBL/GenBank/DDBJ whole genome shotgun (WGS) entry which is preliminary data.</text>
</comment>
<sequence>MTTLYKVHPQTPQTRKIAAIRDALRKGAVMLYPTDTVYAIGCDLTVKSAIDRVRQLKQVSNDKPLTFMCSSLSNIAEYAYVSDPAYRQIRHLIPGTYTFILPATKQVPKLVMSPKRKTTGIRVPDSPICLALIEALGNPIVSTSALSLLDFDATPVPSKAELFDIVGPQVDLIIDDDRDLTYGLSTILSLEEPTEPMVERRGLGWEQAAELGIEVAEAAVLSPH</sequence>
<protein>
    <submittedName>
        <fullName evidence="1">Threonylcarbamoyl-AMP synthase</fullName>
    </submittedName>
</protein>
<name>A0A0C1Y7Q3_9CYAN</name>
<dbReference type="InterPro" id="IPR017945">
    <property type="entry name" value="DHBP_synth_RibB-like_a/b_dom"/>
</dbReference>
<dbReference type="InterPro" id="IPR006070">
    <property type="entry name" value="Sua5-like_dom"/>
</dbReference>
<dbReference type="Gene3D" id="3.90.870.10">
    <property type="entry name" value="DHBP synthase"/>
    <property type="match status" value="1"/>
</dbReference>
<dbReference type="AlphaFoldDB" id="A0A0C1Y7Q3"/>
<organism evidence="1">
    <name type="scientific">Lyngbya confervoides BDU141951</name>
    <dbReference type="NCBI Taxonomy" id="1574623"/>
    <lineage>
        <taxon>Bacteria</taxon>
        <taxon>Bacillati</taxon>
        <taxon>Cyanobacteriota</taxon>
        <taxon>Cyanophyceae</taxon>
        <taxon>Oscillatoriophycideae</taxon>
        <taxon>Oscillatoriales</taxon>
        <taxon>Microcoleaceae</taxon>
        <taxon>Lyngbya</taxon>
    </lineage>
</organism>